<proteinExistence type="predicted"/>
<organism evidence="11 12">
    <name type="scientific">Bodo saltans</name>
    <name type="common">Flagellated protozoan</name>
    <dbReference type="NCBI Taxonomy" id="75058"/>
    <lineage>
        <taxon>Eukaryota</taxon>
        <taxon>Discoba</taxon>
        <taxon>Euglenozoa</taxon>
        <taxon>Kinetoplastea</taxon>
        <taxon>Metakinetoplastina</taxon>
        <taxon>Eubodonida</taxon>
        <taxon>Bodonidae</taxon>
        <taxon>Bodo</taxon>
    </lineage>
</organism>
<evidence type="ECO:0000259" key="10">
    <source>
        <dbReference type="Pfam" id="PF04577"/>
    </source>
</evidence>
<evidence type="ECO:0000256" key="5">
    <source>
        <dbReference type="ARBA" id="ARBA00022989"/>
    </source>
</evidence>
<feature type="signal peptide" evidence="9">
    <location>
        <begin position="1"/>
        <end position="26"/>
    </location>
</feature>
<dbReference type="GO" id="GO:0016020">
    <property type="term" value="C:membrane"/>
    <property type="evidence" value="ECO:0007669"/>
    <property type="project" value="UniProtKB-SubCell"/>
</dbReference>
<keyword evidence="2" id="KW-0328">Glycosyltransferase</keyword>
<keyword evidence="6" id="KW-0472">Membrane</keyword>
<dbReference type="PANTHER" id="PTHR20961:SF38">
    <property type="entry name" value="PROTEIN O-LINKED-MANNOSE BETA-1,4-N-ACETYLGLUCOSAMINYLTRANSFERASE 2"/>
    <property type="match status" value="1"/>
</dbReference>
<reference evidence="12" key="1">
    <citation type="submission" date="2015-09" db="EMBL/GenBank/DDBJ databases">
        <authorList>
            <consortium name="Pathogen Informatics"/>
        </authorList>
    </citation>
    <scope>NUCLEOTIDE SEQUENCE [LARGE SCALE GENOMIC DNA]</scope>
    <source>
        <strain evidence="12">Lake Konstanz</strain>
    </source>
</reference>
<evidence type="ECO:0000313" key="11">
    <source>
        <dbReference type="EMBL" id="CUI12345.1"/>
    </source>
</evidence>
<keyword evidence="12" id="KW-1185">Reference proteome</keyword>
<evidence type="ECO:0000256" key="8">
    <source>
        <dbReference type="SAM" id="MobiDB-lite"/>
    </source>
</evidence>
<gene>
    <name evidence="11" type="ORF">BSAL_58715</name>
</gene>
<dbReference type="InterPro" id="IPR007657">
    <property type="entry name" value="Glycosyltransferase_61"/>
</dbReference>
<sequence length="503" mass="56790">MSKRSWISFLVMVAVALLYLWSVSSANGDSDEGVRVGVDDDALVALRTPPRPTSHAITRAPAATPTPTPAPTHPTTTLATTEKVATSAPTFPEGTSLPEHNDANRNECDPVAGRDRVLGDFRREVRVVCEDKPTGIRVLEYVSRSFEYKPQIFLFENVDVEYFNGDFLPNPCPVGSYFEEERSNDIQKWAQGEKGRELYNTRKVRHITDRTFVRVKRFDVYNIYEAFHAYFNAYLMIQVLRVNQTQVQFVMMDTRQGDSPKDALWWNSMNRNAFPIIYTNNHGQHNVGMVDGVPYRARLVRSSSSGTSILTSKRPPLLGRSRDHHCKSSLFRSGVAWLRDNFGSNVTWSHIRPLPKTVVVWSSRRPYQRDFHYNHVPRQLPREDEFITALQADLGDKYEVRNVDFGALNPDKSIEEASNADVIVGVHGAGLTWASFLPRHGGLVELFGGDRGSNNRHYHNLASLADIHYRSMTLGSFNWNAGVVSSIKQQITSIPLHQASSEP</sequence>
<keyword evidence="5" id="KW-1133">Transmembrane helix</keyword>
<feature type="compositionally biased region" description="Low complexity" evidence="8">
    <location>
        <begin position="73"/>
        <end position="86"/>
    </location>
</feature>
<dbReference type="PANTHER" id="PTHR20961">
    <property type="entry name" value="GLYCOSYLTRANSFERASE"/>
    <property type="match status" value="1"/>
</dbReference>
<accession>A0A0S4KHP7</accession>
<dbReference type="OMA" id="HNDANRN"/>
<dbReference type="OrthoDB" id="529273at2759"/>
<dbReference type="Pfam" id="PF04577">
    <property type="entry name" value="Glyco_transf_61"/>
    <property type="match status" value="1"/>
</dbReference>
<evidence type="ECO:0000256" key="3">
    <source>
        <dbReference type="ARBA" id="ARBA00022679"/>
    </source>
</evidence>
<dbReference type="Proteomes" id="UP000051952">
    <property type="component" value="Unassembled WGS sequence"/>
</dbReference>
<feature type="compositionally biased region" description="Basic and acidic residues" evidence="8">
    <location>
        <begin position="99"/>
        <end position="112"/>
    </location>
</feature>
<dbReference type="AlphaFoldDB" id="A0A0S4KHP7"/>
<keyword evidence="7" id="KW-0325">Glycoprotein</keyword>
<comment type="subcellular location">
    <subcellularLocation>
        <location evidence="1">Membrane</location>
        <topology evidence="1">Single-pass membrane protein</topology>
    </subcellularLocation>
</comment>
<evidence type="ECO:0000256" key="1">
    <source>
        <dbReference type="ARBA" id="ARBA00004167"/>
    </source>
</evidence>
<name>A0A0S4KHP7_BODSA</name>
<evidence type="ECO:0000313" key="12">
    <source>
        <dbReference type="Proteomes" id="UP000051952"/>
    </source>
</evidence>
<keyword evidence="4" id="KW-0812">Transmembrane</keyword>
<evidence type="ECO:0000256" key="9">
    <source>
        <dbReference type="SAM" id="SignalP"/>
    </source>
</evidence>
<dbReference type="VEuPathDB" id="TriTrypDB:BSAL_58715"/>
<feature type="domain" description="Glycosyltransferase 61 catalytic" evidence="10">
    <location>
        <begin position="324"/>
        <end position="442"/>
    </location>
</feature>
<keyword evidence="9" id="KW-0732">Signal</keyword>
<feature type="region of interest" description="Disordered" evidence="8">
    <location>
        <begin position="48"/>
        <end position="112"/>
    </location>
</feature>
<keyword evidence="3" id="KW-0808">Transferase</keyword>
<dbReference type="EMBL" id="CYKH01000236">
    <property type="protein sequence ID" value="CUI12345.1"/>
    <property type="molecule type" value="Genomic_DNA"/>
</dbReference>
<dbReference type="InterPro" id="IPR049625">
    <property type="entry name" value="Glyco_transf_61_cat"/>
</dbReference>
<evidence type="ECO:0000256" key="7">
    <source>
        <dbReference type="ARBA" id="ARBA00023180"/>
    </source>
</evidence>
<dbReference type="GO" id="GO:0016757">
    <property type="term" value="F:glycosyltransferase activity"/>
    <property type="evidence" value="ECO:0007669"/>
    <property type="project" value="UniProtKB-KW"/>
</dbReference>
<evidence type="ECO:0000256" key="2">
    <source>
        <dbReference type="ARBA" id="ARBA00022676"/>
    </source>
</evidence>
<evidence type="ECO:0000256" key="4">
    <source>
        <dbReference type="ARBA" id="ARBA00022692"/>
    </source>
</evidence>
<protein>
    <submittedName>
        <fullName evidence="11">Membrane-associated protein, putative</fullName>
    </submittedName>
</protein>
<evidence type="ECO:0000256" key="6">
    <source>
        <dbReference type="ARBA" id="ARBA00023136"/>
    </source>
</evidence>
<feature type="chain" id="PRO_5006623304" evidence="9">
    <location>
        <begin position="27"/>
        <end position="503"/>
    </location>
</feature>